<gene>
    <name evidence="11" type="primary">KNAG0H00550</name>
    <name evidence="11" type="ordered locus">KNAG_0H00550</name>
</gene>
<dbReference type="OrthoDB" id="654211at2759"/>
<dbReference type="Pfam" id="PF00096">
    <property type="entry name" value="zf-C2H2"/>
    <property type="match status" value="2"/>
</dbReference>
<dbReference type="SMART" id="SM00355">
    <property type="entry name" value="ZnF_C2H2"/>
    <property type="match status" value="2"/>
</dbReference>
<feature type="domain" description="C2H2-type" evidence="10">
    <location>
        <begin position="592"/>
        <end position="619"/>
    </location>
</feature>
<dbReference type="GO" id="GO:0008270">
    <property type="term" value="F:zinc ion binding"/>
    <property type="evidence" value="ECO:0007669"/>
    <property type="project" value="UniProtKB-KW"/>
</dbReference>
<dbReference type="HOGENOM" id="CLU_440790_0_0_1"/>
<evidence type="ECO:0000256" key="2">
    <source>
        <dbReference type="ARBA" id="ARBA00022723"/>
    </source>
</evidence>
<evidence type="ECO:0000313" key="11">
    <source>
        <dbReference type="EMBL" id="CCK71471.1"/>
    </source>
</evidence>
<feature type="region of interest" description="Disordered" evidence="9">
    <location>
        <begin position="407"/>
        <end position="434"/>
    </location>
</feature>
<evidence type="ECO:0000259" key="10">
    <source>
        <dbReference type="PROSITE" id="PS50157"/>
    </source>
</evidence>
<evidence type="ECO:0000256" key="6">
    <source>
        <dbReference type="ARBA" id="ARBA00023125"/>
    </source>
</evidence>
<feature type="compositionally biased region" description="Polar residues" evidence="9">
    <location>
        <begin position="350"/>
        <end position="364"/>
    </location>
</feature>
<dbReference type="GO" id="GO:0010468">
    <property type="term" value="P:regulation of gene expression"/>
    <property type="evidence" value="ECO:0007669"/>
    <property type="project" value="TreeGrafter"/>
</dbReference>
<reference evidence="12" key="2">
    <citation type="submission" date="2012-08" db="EMBL/GenBank/DDBJ databases">
        <title>Genome sequence of Kazachstania naganishii.</title>
        <authorList>
            <person name="Gordon J.L."/>
            <person name="Armisen D."/>
            <person name="Proux-Wera E."/>
            <person name="OhEigeartaigh S.S."/>
            <person name="Byrne K.P."/>
            <person name="Wolfe K.H."/>
        </authorList>
    </citation>
    <scope>NUCLEOTIDE SEQUENCE [LARGE SCALE GENOMIC DNA]</scope>
    <source>
        <strain evidence="12">ATCC MYA-139 / BCRC 22969 / CBS 8797 / CCRC 22969 / KCTC 17520 / NBRC 10181 / NCYC 3082</strain>
    </source>
</reference>
<accession>J7S9G1</accession>
<keyword evidence="5" id="KW-0862">Zinc</keyword>
<organism evidence="11 12">
    <name type="scientific">Huiozyma naganishii (strain ATCC MYA-139 / BCRC 22969 / CBS 8797 / KCTC 17520 / NBRC 10181 / NCYC 3082 / Yp74L-3)</name>
    <name type="common">Yeast</name>
    <name type="synonym">Kazachstania naganishii</name>
    <dbReference type="NCBI Taxonomy" id="1071383"/>
    <lineage>
        <taxon>Eukaryota</taxon>
        <taxon>Fungi</taxon>
        <taxon>Dikarya</taxon>
        <taxon>Ascomycota</taxon>
        <taxon>Saccharomycotina</taxon>
        <taxon>Saccharomycetes</taxon>
        <taxon>Saccharomycetales</taxon>
        <taxon>Saccharomycetaceae</taxon>
        <taxon>Huiozyma</taxon>
    </lineage>
</organism>
<dbReference type="RefSeq" id="XP_022465716.1">
    <property type="nucleotide sequence ID" value="XM_022609306.1"/>
</dbReference>
<dbReference type="GO" id="GO:0003677">
    <property type="term" value="F:DNA binding"/>
    <property type="evidence" value="ECO:0007669"/>
    <property type="project" value="UniProtKB-KW"/>
</dbReference>
<dbReference type="Gene3D" id="3.30.160.60">
    <property type="entry name" value="Classic Zinc Finger"/>
    <property type="match status" value="2"/>
</dbReference>
<dbReference type="PROSITE" id="PS00028">
    <property type="entry name" value="ZINC_FINGER_C2H2_1"/>
    <property type="match status" value="2"/>
</dbReference>
<reference evidence="11 12" key="1">
    <citation type="journal article" date="2011" name="Proc. Natl. Acad. Sci. U.S.A.">
        <title>Evolutionary erosion of yeast sex chromosomes by mating-type switching accidents.</title>
        <authorList>
            <person name="Gordon J.L."/>
            <person name="Armisen D."/>
            <person name="Proux-Wera E."/>
            <person name="Oheigeartaigh S.S."/>
            <person name="Byrne K.P."/>
            <person name="Wolfe K.H."/>
        </authorList>
    </citation>
    <scope>NUCLEOTIDE SEQUENCE [LARGE SCALE GENOMIC DNA]</scope>
    <source>
        <strain evidence="12">ATCC MYA-139 / BCRC 22969 / CBS 8797 / CCRC 22969 / KCTC 17520 / NBRC 10181 / NCYC 3082</strain>
    </source>
</reference>
<sequence length="620" mass="67280">MLSTASTVRGLESAQFPNISLDTAIESANMAQSGEEAGGTADVSNNARLNFDNTTATDKPAVATPDLNYYLNYSVESPAAATDSSTTPVSVSNSKKLAPNTDSSETNTHSQRDNSSSNNSDNVLASPAMSSPSISSSTTKLNTANSSLANISKLNFRFNYINNNINSLTADDLQELSSPTAMTDLLEMLDSKEIERQSQRIPQQQQQQQLISPHQLVNNRLSTKHNSFLDNNRNSIADIPDQSALDEVLDDFVSNEFDSNDLLFGNSLSETVTDDQFPSLTDTRNSISHNVDFWNMSEVPQARDNSKTDKQATGQGDGDGDGDGDVNAKRDSIVTLNNELSQVLNDYNMNFNEGESTAPTNTERSPIGDAVLRSPRNSYSALRQRSSLPTISSNALFNNLYEGAGGLPSEGTSNGNSAENALFSDTEESDEDKFNLGNSLMTDPIAETTTTQEGKFIKPSMMLADTNTVAAELAMKGISKFETFPTIDPQPYAHPTKIEKRRSISNMPSFNMSGTSGSLVSSSSSSLAGARRKSTIGVIRTPSMSQDSLNLAATLVSLEDKPFKCGQCVKAFKRSEHLKRHVRSVHSNDRPFACTLCEKKFSRSDNLSQHLKTHKKHGDF</sequence>
<feature type="region of interest" description="Disordered" evidence="9">
    <location>
        <begin position="298"/>
        <end position="328"/>
    </location>
</feature>
<evidence type="ECO:0000256" key="8">
    <source>
        <dbReference type="PROSITE-ProRule" id="PRU00042"/>
    </source>
</evidence>
<keyword evidence="3" id="KW-0677">Repeat</keyword>
<dbReference type="Proteomes" id="UP000006310">
    <property type="component" value="Chromosome 8"/>
</dbReference>
<dbReference type="InterPro" id="IPR050331">
    <property type="entry name" value="Zinc_finger"/>
</dbReference>
<dbReference type="InterPro" id="IPR013087">
    <property type="entry name" value="Znf_C2H2_type"/>
</dbReference>
<keyword evidence="2" id="KW-0479">Metal-binding</keyword>
<dbReference type="InterPro" id="IPR036236">
    <property type="entry name" value="Znf_C2H2_sf"/>
</dbReference>
<feature type="compositionally biased region" description="Polar residues" evidence="9">
    <location>
        <begin position="82"/>
        <end position="109"/>
    </location>
</feature>
<dbReference type="PANTHER" id="PTHR16515:SF66">
    <property type="entry name" value="C2H2-TYPE DOMAIN-CONTAINING PROTEIN"/>
    <property type="match status" value="1"/>
</dbReference>
<keyword evidence="4 8" id="KW-0863">Zinc-finger</keyword>
<dbReference type="FunFam" id="3.30.160.60:FF:000045">
    <property type="entry name" value="ZFP69 zinc finger protein B"/>
    <property type="match status" value="1"/>
</dbReference>
<dbReference type="PROSITE" id="PS50157">
    <property type="entry name" value="ZINC_FINGER_C2H2_2"/>
    <property type="match status" value="2"/>
</dbReference>
<name>J7S9G1_HUIN7</name>
<evidence type="ECO:0000256" key="1">
    <source>
        <dbReference type="ARBA" id="ARBA00004123"/>
    </source>
</evidence>
<dbReference type="STRING" id="1071383.J7S9G1"/>
<dbReference type="KEGG" id="kng:KNAG_0H00550"/>
<dbReference type="eggNOG" id="KOG1721">
    <property type="taxonomic scope" value="Eukaryota"/>
</dbReference>
<feature type="region of interest" description="Disordered" evidence="9">
    <location>
        <begin position="350"/>
        <end position="372"/>
    </location>
</feature>
<feature type="region of interest" description="Disordered" evidence="9">
    <location>
        <begin position="78"/>
        <end position="140"/>
    </location>
</feature>
<dbReference type="SUPFAM" id="SSF57667">
    <property type="entry name" value="beta-beta-alpha zinc fingers"/>
    <property type="match status" value="1"/>
</dbReference>
<evidence type="ECO:0000256" key="4">
    <source>
        <dbReference type="ARBA" id="ARBA00022771"/>
    </source>
</evidence>
<keyword evidence="6" id="KW-0238">DNA-binding</keyword>
<feature type="compositionally biased region" description="Low complexity" evidence="9">
    <location>
        <begin position="113"/>
        <end position="137"/>
    </location>
</feature>
<evidence type="ECO:0000256" key="3">
    <source>
        <dbReference type="ARBA" id="ARBA00022737"/>
    </source>
</evidence>
<dbReference type="EMBL" id="HE978321">
    <property type="protein sequence ID" value="CCK71471.1"/>
    <property type="molecule type" value="Genomic_DNA"/>
</dbReference>
<dbReference type="AlphaFoldDB" id="J7S9G1"/>
<dbReference type="PANTHER" id="PTHR16515">
    <property type="entry name" value="PR DOMAIN ZINC FINGER PROTEIN"/>
    <property type="match status" value="1"/>
</dbReference>
<comment type="subcellular location">
    <subcellularLocation>
        <location evidence="1">Nucleus</location>
    </subcellularLocation>
</comment>
<keyword evidence="7" id="KW-0539">Nucleus</keyword>
<dbReference type="GeneID" id="34527203"/>
<evidence type="ECO:0000256" key="5">
    <source>
        <dbReference type="ARBA" id="ARBA00022833"/>
    </source>
</evidence>
<proteinExistence type="predicted"/>
<dbReference type="FunFam" id="3.30.160.60:FF:001049">
    <property type="entry name" value="zinc finger protein 319"/>
    <property type="match status" value="1"/>
</dbReference>
<dbReference type="GO" id="GO:0005634">
    <property type="term" value="C:nucleus"/>
    <property type="evidence" value="ECO:0007669"/>
    <property type="project" value="UniProtKB-SubCell"/>
</dbReference>
<keyword evidence="12" id="KW-1185">Reference proteome</keyword>
<evidence type="ECO:0000256" key="9">
    <source>
        <dbReference type="SAM" id="MobiDB-lite"/>
    </source>
</evidence>
<protein>
    <recommendedName>
        <fullName evidence="10">C2H2-type domain-containing protein</fullName>
    </recommendedName>
</protein>
<feature type="compositionally biased region" description="Polar residues" evidence="9">
    <location>
        <begin position="410"/>
        <end position="419"/>
    </location>
</feature>
<evidence type="ECO:0000313" key="12">
    <source>
        <dbReference type="Proteomes" id="UP000006310"/>
    </source>
</evidence>
<evidence type="ECO:0000256" key="7">
    <source>
        <dbReference type="ARBA" id="ARBA00023242"/>
    </source>
</evidence>
<feature type="domain" description="C2H2-type" evidence="10">
    <location>
        <begin position="563"/>
        <end position="591"/>
    </location>
</feature>